<keyword evidence="3" id="KW-1185">Reference proteome</keyword>
<evidence type="ECO:0000313" key="2">
    <source>
        <dbReference type="EMBL" id="OXS99220.1"/>
    </source>
</evidence>
<gene>
    <name evidence="2" type="ORF">B7H23_13610</name>
</gene>
<protein>
    <submittedName>
        <fullName evidence="2">Alpha/beta hydrolase</fullName>
    </submittedName>
</protein>
<evidence type="ECO:0000313" key="3">
    <source>
        <dbReference type="Proteomes" id="UP000215405"/>
    </source>
</evidence>
<dbReference type="InterPro" id="IPR000073">
    <property type="entry name" value="AB_hydrolase_1"/>
</dbReference>
<dbReference type="Pfam" id="PF00561">
    <property type="entry name" value="Abhydrolase_1"/>
    <property type="match status" value="1"/>
</dbReference>
<comment type="caution">
    <text evidence="2">The sequence shown here is derived from an EMBL/GenBank/DDBJ whole genome shotgun (WGS) entry which is preliminary data.</text>
</comment>
<dbReference type="PANTHER" id="PTHR43433:SF5">
    <property type="entry name" value="AB HYDROLASE-1 DOMAIN-CONTAINING PROTEIN"/>
    <property type="match status" value="1"/>
</dbReference>
<reference evidence="3" key="1">
    <citation type="journal article" date="2017" name="Int. J. Syst. Evol. Microbiol.">
        <title>Notoacmeibacter marinus gen. nov., sp. nov., isolated from the gut of a limpet and proposal of Notoacmeibacteraceae fam. nov. in the order Rhizobiales of the class Alphaproteobacteria.</title>
        <authorList>
            <person name="Huang Z."/>
            <person name="Guo F."/>
            <person name="Lai Q."/>
        </authorList>
    </citation>
    <scope>NUCLEOTIDE SEQUENCE [LARGE SCALE GENOMIC DNA]</scope>
    <source>
        <strain evidence="3">XMTR2A4</strain>
    </source>
</reference>
<organism evidence="2 3">
    <name type="scientific">Notoacmeibacter marinus</name>
    <dbReference type="NCBI Taxonomy" id="1876515"/>
    <lineage>
        <taxon>Bacteria</taxon>
        <taxon>Pseudomonadati</taxon>
        <taxon>Pseudomonadota</taxon>
        <taxon>Alphaproteobacteria</taxon>
        <taxon>Hyphomicrobiales</taxon>
        <taxon>Notoacmeibacteraceae</taxon>
        <taxon>Notoacmeibacter</taxon>
    </lineage>
</organism>
<accession>A0A231UTR0</accession>
<dbReference type="GO" id="GO:0004806">
    <property type="term" value="F:triacylglycerol lipase activity"/>
    <property type="evidence" value="ECO:0007669"/>
    <property type="project" value="TreeGrafter"/>
</dbReference>
<dbReference type="AlphaFoldDB" id="A0A231UTR0"/>
<dbReference type="SUPFAM" id="SSF53474">
    <property type="entry name" value="alpha/beta-Hydrolases"/>
    <property type="match status" value="1"/>
</dbReference>
<feature type="domain" description="AB hydrolase-1" evidence="1">
    <location>
        <begin position="23"/>
        <end position="126"/>
    </location>
</feature>
<sequence length="253" mass="27567">MTNFVYDGLQIAYRDEGPREGDPILLIHGFASNRRINWVETGWTKTLAEAGYRVVSFDNRGHGDSEKLYDPKAYTPPRMADDAAALLDHLEIPKAHIMGYSMGGRIGAFLARDHGPRVATLTLGGIGMALIEGSGDWKPVAEALLTDEPGKITDPTGQEFRAFADRTGADRKALAACIESNRILLSAEDVARIEQPTLIAVGTEDTIAGSPHDLAALMPNAVAFDIERRSHLIATGDKTFKAQMLEFLEEHPL</sequence>
<dbReference type="PANTHER" id="PTHR43433">
    <property type="entry name" value="HYDROLASE, ALPHA/BETA FOLD FAMILY PROTEIN"/>
    <property type="match status" value="1"/>
</dbReference>
<dbReference type="Gene3D" id="3.40.50.1820">
    <property type="entry name" value="alpha/beta hydrolase"/>
    <property type="match status" value="1"/>
</dbReference>
<dbReference type="EMBL" id="NBYO01000003">
    <property type="protein sequence ID" value="OXS99220.1"/>
    <property type="molecule type" value="Genomic_DNA"/>
</dbReference>
<dbReference type="InterPro" id="IPR029058">
    <property type="entry name" value="AB_hydrolase_fold"/>
</dbReference>
<dbReference type="InterPro" id="IPR050471">
    <property type="entry name" value="AB_hydrolase"/>
</dbReference>
<proteinExistence type="predicted"/>
<name>A0A231UTR0_9HYPH</name>
<evidence type="ECO:0000259" key="1">
    <source>
        <dbReference type="Pfam" id="PF00561"/>
    </source>
</evidence>
<dbReference type="Proteomes" id="UP000215405">
    <property type="component" value="Unassembled WGS sequence"/>
</dbReference>
<dbReference type="RefSeq" id="WP_094078002.1">
    <property type="nucleotide sequence ID" value="NZ_NBYO01000003.1"/>
</dbReference>
<dbReference type="GO" id="GO:0046503">
    <property type="term" value="P:glycerolipid catabolic process"/>
    <property type="evidence" value="ECO:0007669"/>
    <property type="project" value="TreeGrafter"/>
</dbReference>
<keyword evidence="2" id="KW-0378">Hydrolase</keyword>